<name>A0AAJ0FB48_9PEZI</name>
<feature type="region of interest" description="Disordered" evidence="1">
    <location>
        <begin position="351"/>
        <end position="372"/>
    </location>
</feature>
<dbReference type="InterPro" id="IPR003593">
    <property type="entry name" value="AAA+_ATPase"/>
</dbReference>
<dbReference type="PANTHER" id="PTHR46411:SF4">
    <property type="entry name" value="AAA+ ATPASE DOMAIN-CONTAINING PROTEIN"/>
    <property type="match status" value="1"/>
</dbReference>
<gene>
    <name evidence="3" type="ORF">QBC47DRAFT_378232</name>
</gene>
<evidence type="ECO:0000313" key="4">
    <source>
        <dbReference type="Proteomes" id="UP001239445"/>
    </source>
</evidence>
<evidence type="ECO:0000259" key="2">
    <source>
        <dbReference type="SMART" id="SM00382"/>
    </source>
</evidence>
<accession>A0AAJ0FB48</accession>
<feature type="region of interest" description="Disordered" evidence="1">
    <location>
        <begin position="703"/>
        <end position="722"/>
    </location>
</feature>
<dbReference type="GO" id="GO:0005524">
    <property type="term" value="F:ATP binding"/>
    <property type="evidence" value="ECO:0007669"/>
    <property type="project" value="InterPro"/>
</dbReference>
<keyword evidence="3" id="KW-0378">Hydrolase</keyword>
<dbReference type="Gene3D" id="3.40.50.300">
    <property type="entry name" value="P-loop containing nucleotide triphosphate hydrolases"/>
    <property type="match status" value="1"/>
</dbReference>
<dbReference type="InterPro" id="IPR003959">
    <property type="entry name" value="ATPase_AAA_core"/>
</dbReference>
<protein>
    <submittedName>
        <fullName evidence="3">P-loop containing nucleoside triphosphate hydrolase protein</fullName>
    </submittedName>
</protein>
<feature type="domain" description="AAA+ ATPase" evidence="2">
    <location>
        <begin position="507"/>
        <end position="624"/>
    </location>
</feature>
<dbReference type="Proteomes" id="UP001239445">
    <property type="component" value="Unassembled WGS sequence"/>
</dbReference>
<dbReference type="AlphaFoldDB" id="A0AAJ0FB48"/>
<feature type="region of interest" description="Disordered" evidence="1">
    <location>
        <begin position="1"/>
        <end position="20"/>
    </location>
</feature>
<keyword evidence="4" id="KW-1185">Reference proteome</keyword>
<dbReference type="SMART" id="SM00382">
    <property type="entry name" value="AAA"/>
    <property type="match status" value="1"/>
</dbReference>
<organism evidence="3 4">
    <name type="scientific">Echria macrotheca</name>
    <dbReference type="NCBI Taxonomy" id="438768"/>
    <lineage>
        <taxon>Eukaryota</taxon>
        <taxon>Fungi</taxon>
        <taxon>Dikarya</taxon>
        <taxon>Ascomycota</taxon>
        <taxon>Pezizomycotina</taxon>
        <taxon>Sordariomycetes</taxon>
        <taxon>Sordariomycetidae</taxon>
        <taxon>Sordariales</taxon>
        <taxon>Schizotheciaceae</taxon>
        <taxon>Echria</taxon>
    </lineage>
</organism>
<feature type="region of interest" description="Disordered" evidence="1">
    <location>
        <begin position="388"/>
        <end position="419"/>
    </location>
</feature>
<comment type="caution">
    <text evidence="3">The sequence shown here is derived from an EMBL/GenBank/DDBJ whole genome shotgun (WGS) entry which is preliminary data.</text>
</comment>
<evidence type="ECO:0000313" key="3">
    <source>
        <dbReference type="EMBL" id="KAK1757003.1"/>
    </source>
</evidence>
<dbReference type="GO" id="GO:0016887">
    <property type="term" value="F:ATP hydrolysis activity"/>
    <property type="evidence" value="ECO:0007669"/>
    <property type="project" value="InterPro"/>
</dbReference>
<dbReference type="InterPro" id="IPR027417">
    <property type="entry name" value="P-loop_NTPase"/>
</dbReference>
<dbReference type="EMBL" id="MU839831">
    <property type="protein sequence ID" value="KAK1757003.1"/>
    <property type="molecule type" value="Genomic_DNA"/>
</dbReference>
<dbReference type="SUPFAM" id="SSF52540">
    <property type="entry name" value="P-loop containing nucleoside triphosphate hydrolases"/>
    <property type="match status" value="1"/>
</dbReference>
<dbReference type="Pfam" id="PF00004">
    <property type="entry name" value="AAA"/>
    <property type="match status" value="1"/>
</dbReference>
<evidence type="ECO:0000256" key="1">
    <source>
        <dbReference type="SAM" id="MobiDB-lite"/>
    </source>
</evidence>
<reference evidence="3" key="1">
    <citation type="submission" date="2023-06" db="EMBL/GenBank/DDBJ databases">
        <title>Genome-scale phylogeny and comparative genomics of the fungal order Sordariales.</title>
        <authorList>
            <consortium name="Lawrence Berkeley National Laboratory"/>
            <person name="Hensen N."/>
            <person name="Bonometti L."/>
            <person name="Westerberg I."/>
            <person name="Brannstrom I.O."/>
            <person name="Guillou S."/>
            <person name="Cros-Aarteil S."/>
            <person name="Calhoun S."/>
            <person name="Haridas S."/>
            <person name="Kuo A."/>
            <person name="Mondo S."/>
            <person name="Pangilinan J."/>
            <person name="Riley R."/>
            <person name="Labutti K."/>
            <person name="Andreopoulos B."/>
            <person name="Lipzen A."/>
            <person name="Chen C."/>
            <person name="Yanf M."/>
            <person name="Daum C."/>
            <person name="Ng V."/>
            <person name="Clum A."/>
            <person name="Steindorff A."/>
            <person name="Ohm R."/>
            <person name="Martin F."/>
            <person name="Silar P."/>
            <person name="Natvig D."/>
            <person name="Lalanne C."/>
            <person name="Gautier V."/>
            <person name="Ament-Velasquez S.L."/>
            <person name="Kruys A."/>
            <person name="Hutchinson M.I."/>
            <person name="Powell A.J."/>
            <person name="Barry K."/>
            <person name="Miller A.N."/>
            <person name="Grigoriev I.V."/>
            <person name="Debuchy R."/>
            <person name="Gladieux P."/>
            <person name="Thoren M.H."/>
            <person name="Johannesson H."/>
        </authorList>
    </citation>
    <scope>NUCLEOTIDE SEQUENCE</scope>
    <source>
        <strain evidence="3">PSN4</strain>
    </source>
</reference>
<feature type="compositionally biased region" description="Basic and acidic residues" evidence="1">
    <location>
        <begin position="400"/>
        <end position="419"/>
    </location>
</feature>
<feature type="compositionally biased region" description="Acidic residues" evidence="1">
    <location>
        <begin position="713"/>
        <end position="722"/>
    </location>
</feature>
<dbReference type="PANTHER" id="PTHR46411">
    <property type="entry name" value="FAMILY ATPASE, PUTATIVE-RELATED"/>
    <property type="match status" value="1"/>
</dbReference>
<proteinExistence type="predicted"/>
<sequence>MSSFAVGIDPASTGPAGMKHRFFTRQRRNKPNSEHIGRSTAVQTFFEGPNFNESDENWVEHAPPSLPQAKKKKQEGAAVQVFKRKKRNWGHEGFYIYKVRLQSPLLRSALEETLKTYGVTYNKNDLFADSYEPHRALFFSIDKIAEVAKTTDDETTRSHSELLLSVIEEIFDEDFDDLEVLDRDDTITFKLLWTLFPEKSIYADAMDGLPPRGFRVKKVNHTFDSLQLQSETIVFDGFRYSTTQWTDDVARFEGAVSRNAIPGLAYPGLAYLNLDKNPDLRARLIERGRKALDMQTIRYMKVPVDPGTSSMWLKGKDQQRVIVDTYLFVEREEPFKDLEALPGYDIKNGVKGRAYTGGKPTSTPKHDRHAGEDKEVLEVELRSIDGAGQKDVVSHPVSSRWRDDGSSGTDREAPRRPTEAEIQVNRRIILDSEENLFIMNHLAYGYSLDHRKWQTFDIDRLTPVESDKSIFQKVVLDEQKKDVLKTLVESHMESTARYDDLIVGKGQCLVIILSGPPGTGKTLVAESLSEHMGCPLLRVDPNTIQPDTFLIIMKDAAEWGSLVLFDEPDFLFENQESSTDRKNLLAFLRQAEYFKGIIFLTTNLGRSIDPAVLSRAQIHITFPDLNEPNRVRVWQNFIDRVPEDVGSLSAEDVARLATWRINGREIKNILNMAVSWYRKKGEFSVGSIETLIKTICPSARREEHAVGNGSTGDGEEVDLLGL</sequence>